<evidence type="ECO:0000313" key="6">
    <source>
        <dbReference type="EMBL" id="MCC2220801.1"/>
    </source>
</evidence>
<feature type="domain" description="HTH lacI-type" evidence="5">
    <location>
        <begin position="6"/>
        <end position="59"/>
    </location>
</feature>
<dbReference type="Proteomes" id="UP001198200">
    <property type="component" value="Unassembled WGS sequence"/>
</dbReference>
<dbReference type="Pfam" id="PF00356">
    <property type="entry name" value="LacI"/>
    <property type="match status" value="1"/>
</dbReference>
<dbReference type="GO" id="GO:0003700">
    <property type="term" value="F:DNA-binding transcription factor activity"/>
    <property type="evidence" value="ECO:0007669"/>
    <property type="project" value="TreeGrafter"/>
</dbReference>
<evidence type="ECO:0000256" key="1">
    <source>
        <dbReference type="ARBA" id="ARBA00022491"/>
    </source>
</evidence>
<dbReference type="SUPFAM" id="SSF47413">
    <property type="entry name" value="lambda repressor-like DNA-binding domains"/>
    <property type="match status" value="1"/>
</dbReference>
<evidence type="ECO:0000259" key="5">
    <source>
        <dbReference type="PROSITE" id="PS50932"/>
    </source>
</evidence>
<evidence type="ECO:0000313" key="7">
    <source>
        <dbReference type="Proteomes" id="UP001198200"/>
    </source>
</evidence>
<proteinExistence type="predicted"/>
<dbReference type="SUPFAM" id="SSF53822">
    <property type="entry name" value="Periplasmic binding protein-like I"/>
    <property type="match status" value="1"/>
</dbReference>
<keyword evidence="2" id="KW-0805">Transcription regulation</keyword>
<protein>
    <submittedName>
        <fullName evidence="6">LacI family DNA-binding transcriptional regulator</fullName>
    </submittedName>
</protein>
<sequence length="337" mass="37407">MARKAVRLSDIAEKLGVSTVTVSNALANQRGVSEELREKIKEMASEMGYHAPGTQIMAKTAVNIGVLVQERYLGNGSSFYWRLYQELAIACAAHNCLLAFCVLKPDEEKNTVLPVMVSDHRIDGLIVMGEISRAYLRMLEKEAGMPMIFLDFFAAEFDVDCVISNNFYGMYTATRHLIKKGHKKIAYVGSVKSSNSIADRYFGYLKAMRQYGLEEREEWIVEDRASGTMEIIEPKLPKDMPTAFVCNCDQTASVLIHELEGNGYRVPEDVSVVGYDNFVFMPVCDVAITTYGVDMPEMAKAAAERIISRVKGLDKGPGRLSIISGNLIDGESVRALI</sequence>
<dbReference type="SMART" id="SM00354">
    <property type="entry name" value="HTH_LACI"/>
    <property type="match status" value="1"/>
</dbReference>
<gene>
    <name evidence="6" type="ORF">LKD48_03955</name>
</gene>
<keyword evidence="4" id="KW-0804">Transcription</keyword>
<dbReference type="InterPro" id="IPR010982">
    <property type="entry name" value="Lambda_DNA-bd_dom_sf"/>
</dbReference>
<dbReference type="InterPro" id="IPR028082">
    <property type="entry name" value="Peripla_BP_I"/>
</dbReference>
<evidence type="ECO:0000256" key="4">
    <source>
        <dbReference type="ARBA" id="ARBA00023163"/>
    </source>
</evidence>
<dbReference type="Pfam" id="PF13377">
    <property type="entry name" value="Peripla_BP_3"/>
    <property type="match status" value="1"/>
</dbReference>
<accession>A0AAE3E2S3</accession>
<dbReference type="InterPro" id="IPR046335">
    <property type="entry name" value="LacI/GalR-like_sensor"/>
</dbReference>
<dbReference type="PROSITE" id="PS50932">
    <property type="entry name" value="HTH_LACI_2"/>
    <property type="match status" value="1"/>
</dbReference>
<dbReference type="InterPro" id="IPR000843">
    <property type="entry name" value="HTH_LacI"/>
</dbReference>
<reference evidence="6 7" key="1">
    <citation type="submission" date="2021-10" db="EMBL/GenBank/DDBJ databases">
        <title>Anaerobic single-cell dispensing facilitates the cultivation of human gut bacteria.</title>
        <authorList>
            <person name="Afrizal A."/>
        </authorList>
    </citation>
    <scope>NUCLEOTIDE SEQUENCE [LARGE SCALE GENOMIC DNA]</scope>
    <source>
        <strain evidence="6 7">CLA-AA-H224</strain>
    </source>
</reference>
<keyword evidence="3 6" id="KW-0238">DNA-binding</keyword>
<evidence type="ECO:0000256" key="3">
    <source>
        <dbReference type="ARBA" id="ARBA00023125"/>
    </source>
</evidence>
<dbReference type="GO" id="GO:0000976">
    <property type="term" value="F:transcription cis-regulatory region binding"/>
    <property type="evidence" value="ECO:0007669"/>
    <property type="project" value="TreeGrafter"/>
</dbReference>
<name>A0AAE3E2S3_9FIRM</name>
<dbReference type="CDD" id="cd19974">
    <property type="entry name" value="PBP1_LacI-like"/>
    <property type="match status" value="1"/>
</dbReference>
<comment type="caution">
    <text evidence="6">The sequence shown here is derived from an EMBL/GenBank/DDBJ whole genome shotgun (WGS) entry which is preliminary data.</text>
</comment>
<dbReference type="RefSeq" id="WP_308731259.1">
    <property type="nucleotide sequence ID" value="NZ_JAJEQN010000007.1"/>
</dbReference>
<organism evidence="6 7">
    <name type="scientific">Anthropogastromicrobium aceti</name>
    <dbReference type="NCBI Taxonomy" id="2981768"/>
    <lineage>
        <taxon>Bacteria</taxon>
        <taxon>Bacillati</taxon>
        <taxon>Bacillota</taxon>
        <taxon>Clostridia</taxon>
        <taxon>Lachnospirales</taxon>
        <taxon>Lachnospiraceae</taxon>
        <taxon>Anthropogastromicrobium</taxon>
    </lineage>
</organism>
<dbReference type="AlphaFoldDB" id="A0AAE3E2S3"/>
<keyword evidence="7" id="KW-1185">Reference proteome</keyword>
<dbReference type="EMBL" id="JAJEQN010000007">
    <property type="protein sequence ID" value="MCC2220801.1"/>
    <property type="molecule type" value="Genomic_DNA"/>
</dbReference>
<dbReference type="CDD" id="cd01392">
    <property type="entry name" value="HTH_LacI"/>
    <property type="match status" value="1"/>
</dbReference>
<keyword evidence="1" id="KW-0678">Repressor</keyword>
<dbReference type="PANTHER" id="PTHR30146:SF148">
    <property type="entry name" value="HTH-TYPE TRANSCRIPTIONAL REPRESSOR PURR-RELATED"/>
    <property type="match status" value="1"/>
</dbReference>
<dbReference type="Gene3D" id="1.10.260.40">
    <property type="entry name" value="lambda repressor-like DNA-binding domains"/>
    <property type="match status" value="1"/>
</dbReference>
<evidence type="ECO:0000256" key="2">
    <source>
        <dbReference type="ARBA" id="ARBA00023015"/>
    </source>
</evidence>
<dbReference type="Gene3D" id="3.40.50.2300">
    <property type="match status" value="2"/>
</dbReference>
<dbReference type="PANTHER" id="PTHR30146">
    <property type="entry name" value="LACI-RELATED TRANSCRIPTIONAL REPRESSOR"/>
    <property type="match status" value="1"/>
</dbReference>